<comment type="caution">
    <text evidence="1">The sequence shown here is derived from an EMBL/GenBank/DDBJ whole genome shotgun (WGS) entry which is preliminary data.</text>
</comment>
<name>A0A4Y7SWH7_COPMI</name>
<dbReference type="AlphaFoldDB" id="A0A4Y7SWH7"/>
<dbReference type="Proteomes" id="UP000298030">
    <property type="component" value="Unassembled WGS sequence"/>
</dbReference>
<gene>
    <name evidence="1" type="ORF">FA13DRAFT_1737612</name>
</gene>
<evidence type="ECO:0000313" key="1">
    <source>
        <dbReference type="EMBL" id="TEB26207.1"/>
    </source>
</evidence>
<evidence type="ECO:0000313" key="2">
    <source>
        <dbReference type="Proteomes" id="UP000298030"/>
    </source>
</evidence>
<sequence length="335" mass="37197">MLALPYDVLDSLVSDPLISKADLKSLSLVCKGFVRPYQQKLYEHVSPTQGDKCAQLYDTLSASPHISTYIKHLEVESDFHNPHLPRAVKKAGKVQSLMLGTPQAYSIPGPGRPTQQAIWAHMPHKFIEAIEHILQLPSLTSLSLNHWTFPSHSTLANLLCLPTNQLDILTLYTTIFGRSKRSTFPPRDDDTHTLKAIERSTKKPVSPLHLAVAMKGGDPRESWELLEHIFVEPESDSILDLSWTTSFTFAATSMQEEELAEAVVCVGARALSSQATMKPSVSFHANTAVSCLTIDYSNGGYAAGLSRGNRAHEERCPTRWSEDGVNMYSDREREV</sequence>
<keyword evidence="2" id="KW-1185">Reference proteome</keyword>
<proteinExistence type="predicted"/>
<dbReference type="OrthoDB" id="3069231at2759"/>
<organism evidence="1 2">
    <name type="scientific">Coprinellus micaceus</name>
    <name type="common">Glistening ink-cap mushroom</name>
    <name type="synonym">Coprinus micaceus</name>
    <dbReference type="NCBI Taxonomy" id="71717"/>
    <lineage>
        <taxon>Eukaryota</taxon>
        <taxon>Fungi</taxon>
        <taxon>Dikarya</taxon>
        <taxon>Basidiomycota</taxon>
        <taxon>Agaricomycotina</taxon>
        <taxon>Agaricomycetes</taxon>
        <taxon>Agaricomycetidae</taxon>
        <taxon>Agaricales</taxon>
        <taxon>Agaricineae</taxon>
        <taxon>Psathyrellaceae</taxon>
        <taxon>Coprinellus</taxon>
    </lineage>
</organism>
<accession>A0A4Y7SWH7</accession>
<reference evidence="1 2" key="1">
    <citation type="journal article" date="2019" name="Nat. Ecol. Evol.">
        <title>Megaphylogeny resolves global patterns of mushroom evolution.</title>
        <authorList>
            <person name="Varga T."/>
            <person name="Krizsan K."/>
            <person name="Foldi C."/>
            <person name="Dima B."/>
            <person name="Sanchez-Garcia M."/>
            <person name="Sanchez-Ramirez S."/>
            <person name="Szollosi G.J."/>
            <person name="Szarkandi J.G."/>
            <person name="Papp V."/>
            <person name="Albert L."/>
            <person name="Andreopoulos W."/>
            <person name="Angelini C."/>
            <person name="Antonin V."/>
            <person name="Barry K.W."/>
            <person name="Bougher N.L."/>
            <person name="Buchanan P."/>
            <person name="Buyck B."/>
            <person name="Bense V."/>
            <person name="Catcheside P."/>
            <person name="Chovatia M."/>
            <person name="Cooper J."/>
            <person name="Damon W."/>
            <person name="Desjardin D."/>
            <person name="Finy P."/>
            <person name="Geml J."/>
            <person name="Haridas S."/>
            <person name="Hughes K."/>
            <person name="Justo A."/>
            <person name="Karasinski D."/>
            <person name="Kautmanova I."/>
            <person name="Kiss B."/>
            <person name="Kocsube S."/>
            <person name="Kotiranta H."/>
            <person name="LaButti K.M."/>
            <person name="Lechner B.E."/>
            <person name="Liimatainen K."/>
            <person name="Lipzen A."/>
            <person name="Lukacs Z."/>
            <person name="Mihaltcheva S."/>
            <person name="Morgado L.N."/>
            <person name="Niskanen T."/>
            <person name="Noordeloos M.E."/>
            <person name="Ohm R.A."/>
            <person name="Ortiz-Santana B."/>
            <person name="Ovrebo C."/>
            <person name="Racz N."/>
            <person name="Riley R."/>
            <person name="Savchenko A."/>
            <person name="Shiryaev A."/>
            <person name="Soop K."/>
            <person name="Spirin V."/>
            <person name="Szebenyi C."/>
            <person name="Tomsovsky M."/>
            <person name="Tulloss R.E."/>
            <person name="Uehling J."/>
            <person name="Grigoriev I.V."/>
            <person name="Vagvolgyi C."/>
            <person name="Papp T."/>
            <person name="Martin F.M."/>
            <person name="Miettinen O."/>
            <person name="Hibbett D.S."/>
            <person name="Nagy L.G."/>
        </authorList>
    </citation>
    <scope>NUCLEOTIDE SEQUENCE [LARGE SCALE GENOMIC DNA]</scope>
    <source>
        <strain evidence="1 2">FP101781</strain>
    </source>
</reference>
<protein>
    <submittedName>
        <fullName evidence="1">Uncharacterized protein</fullName>
    </submittedName>
</protein>
<dbReference type="EMBL" id="QPFP01000050">
    <property type="protein sequence ID" value="TEB26207.1"/>
    <property type="molecule type" value="Genomic_DNA"/>
</dbReference>